<accession>A0ABR9HCP8</accession>
<keyword evidence="6" id="KW-1185">Reference proteome</keyword>
<dbReference type="EMBL" id="JADBDY010000001">
    <property type="protein sequence ID" value="MBE1456805.1"/>
    <property type="molecule type" value="Genomic_DNA"/>
</dbReference>
<dbReference type="InterPro" id="IPR001360">
    <property type="entry name" value="Glyco_hydro_1"/>
</dbReference>
<dbReference type="PRINTS" id="PR00131">
    <property type="entry name" value="GLHYDRLASE1"/>
</dbReference>
<dbReference type="EC" id="3.2.1.21" evidence="5"/>
<dbReference type="PANTHER" id="PTHR10353:SF36">
    <property type="entry name" value="LP05116P"/>
    <property type="match status" value="1"/>
</dbReference>
<comment type="caution">
    <text evidence="5">The sequence shown here is derived from an EMBL/GenBank/DDBJ whole genome shotgun (WGS) entry which is preliminary data.</text>
</comment>
<proteinExistence type="inferred from homology"/>
<dbReference type="SUPFAM" id="SSF51445">
    <property type="entry name" value="(Trans)glycosidases"/>
    <property type="match status" value="1"/>
</dbReference>
<protein>
    <submittedName>
        <fullName evidence="5">Beta-glucosidase</fullName>
        <ecNumber evidence="5">3.2.1.21</ecNumber>
    </submittedName>
</protein>
<keyword evidence="3 5" id="KW-0326">Glycosidase</keyword>
<dbReference type="InterPro" id="IPR017853">
    <property type="entry name" value="GH"/>
</dbReference>
<keyword evidence="2 5" id="KW-0378">Hydrolase</keyword>
<evidence type="ECO:0000256" key="4">
    <source>
        <dbReference type="RuleBase" id="RU003690"/>
    </source>
</evidence>
<dbReference type="PANTHER" id="PTHR10353">
    <property type="entry name" value="GLYCOSYL HYDROLASE"/>
    <property type="match status" value="1"/>
</dbReference>
<evidence type="ECO:0000313" key="5">
    <source>
        <dbReference type="EMBL" id="MBE1456805.1"/>
    </source>
</evidence>
<sequence length="391" mass="42907">MTNLPEGFLWGAATAGHQVEGNNTDSDIWALENTEGSILPERSGDACDSYHRWREDLDIVRDLGLNSYRFGIEWARIEPEPGRFSLAELAHYRRIVEGCLERGLTPVVTLHHFTSPAWFRAAGGWTGPDGVGLFRRYVRQARAVLDGVPWVCTVNEPNMLAMMANMFRQGERREAVAGAMPPPDQETAEALVAAHHAASEELSDLPGTATGWTVANQNFQAVDGADALAEEWAYTREDQFLDAAKDDAFVGVQAYTRVVVGPEGPREPEPGVRRTITGWEFHPQALEGAVRHTAERTGGVPVLVTENGIATSSDEERIEYTTGALAGLGRAMADGVDVRGYLHWSLLDNYEWGSWAPTFGLVGVDRKTFARTVKPSGRWYGELARGGELPS</sequence>
<reference evidence="5 6" key="1">
    <citation type="submission" date="2020-10" db="EMBL/GenBank/DDBJ databases">
        <title>Sequencing the genomes of 1000 actinobacteria strains.</title>
        <authorList>
            <person name="Klenk H.-P."/>
        </authorList>
    </citation>
    <scope>NUCLEOTIDE SEQUENCE [LARGE SCALE GENOMIC DNA]</scope>
    <source>
        <strain evidence="5 6">DSM 45157</strain>
    </source>
</reference>
<gene>
    <name evidence="5" type="ORF">H4W79_001019</name>
</gene>
<evidence type="ECO:0000256" key="3">
    <source>
        <dbReference type="ARBA" id="ARBA00023295"/>
    </source>
</evidence>
<evidence type="ECO:0000256" key="2">
    <source>
        <dbReference type="ARBA" id="ARBA00022801"/>
    </source>
</evidence>
<evidence type="ECO:0000313" key="6">
    <source>
        <dbReference type="Proteomes" id="UP000598217"/>
    </source>
</evidence>
<evidence type="ECO:0000256" key="1">
    <source>
        <dbReference type="ARBA" id="ARBA00010838"/>
    </source>
</evidence>
<dbReference type="Gene3D" id="3.20.20.80">
    <property type="entry name" value="Glycosidases"/>
    <property type="match status" value="1"/>
</dbReference>
<dbReference type="GO" id="GO:0008422">
    <property type="term" value="F:beta-glucosidase activity"/>
    <property type="evidence" value="ECO:0007669"/>
    <property type="project" value="UniProtKB-EC"/>
</dbReference>
<dbReference type="RefSeq" id="WP_191268182.1">
    <property type="nucleotide sequence ID" value="NZ_BMXJ01000002.1"/>
</dbReference>
<dbReference type="Proteomes" id="UP000598217">
    <property type="component" value="Unassembled WGS sequence"/>
</dbReference>
<organism evidence="5 6">
    <name type="scientific">Nocardiopsis terrae</name>
    <dbReference type="NCBI Taxonomy" id="372655"/>
    <lineage>
        <taxon>Bacteria</taxon>
        <taxon>Bacillati</taxon>
        <taxon>Actinomycetota</taxon>
        <taxon>Actinomycetes</taxon>
        <taxon>Streptosporangiales</taxon>
        <taxon>Nocardiopsidaceae</taxon>
        <taxon>Nocardiopsis</taxon>
    </lineage>
</organism>
<dbReference type="Pfam" id="PF00232">
    <property type="entry name" value="Glyco_hydro_1"/>
    <property type="match status" value="2"/>
</dbReference>
<comment type="similarity">
    <text evidence="1 4">Belongs to the glycosyl hydrolase 1 family.</text>
</comment>
<name>A0ABR9HCP8_9ACTN</name>